<keyword evidence="14" id="KW-0564">Palmitate</keyword>
<evidence type="ECO:0000256" key="16">
    <source>
        <dbReference type="ARBA" id="ARBA00038296"/>
    </source>
</evidence>
<dbReference type="InterPro" id="IPR001315">
    <property type="entry name" value="CARD"/>
</dbReference>
<dbReference type="Pfam" id="PF00619">
    <property type="entry name" value="CARD"/>
    <property type="match status" value="1"/>
</dbReference>
<dbReference type="InterPro" id="IPR001611">
    <property type="entry name" value="Leu-rich_rpt"/>
</dbReference>
<evidence type="ECO:0000256" key="2">
    <source>
        <dbReference type="ARBA" id="ARBA00004193"/>
    </source>
</evidence>
<keyword evidence="12" id="KW-0391">Immunity</keyword>
<dbReference type="InterPro" id="IPR011029">
    <property type="entry name" value="DEATH-like_dom_sf"/>
</dbReference>
<comment type="caution">
    <text evidence="19">The sequence shown here is derived from an EMBL/GenBank/DDBJ whole genome shotgun (WGS) entry which is preliminary data.</text>
</comment>
<dbReference type="Gene3D" id="1.10.533.10">
    <property type="entry name" value="Death Domain, Fas"/>
    <property type="match status" value="1"/>
</dbReference>
<dbReference type="Pfam" id="PF05729">
    <property type="entry name" value="NACHT"/>
    <property type="match status" value="1"/>
</dbReference>
<keyword evidence="13" id="KW-0472">Membrane</keyword>
<evidence type="ECO:0000256" key="4">
    <source>
        <dbReference type="ARBA" id="ARBA00022475"/>
    </source>
</evidence>
<accession>A0AAW0N0Z4</accession>
<proteinExistence type="inferred from homology"/>
<evidence type="ECO:0000259" key="18">
    <source>
        <dbReference type="PROSITE" id="PS50837"/>
    </source>
</evidence>
<dbReference type="SUPFAM" id="SSF52047">
    <property type="entry name" value="RNI-like"/>
    <property type="match status" value="1"/>
</dbReference>
<keyword evidence="20" id="KW-1185">Reference proteome</keyword>
<evidence type="ECO:0000256" key="9">
    <source>
        <dbReference type="ARBA" id="ARBA00022741"/>
    </source>
</evidence>
<dbReference type="Pfam" id="PF13516">
    <property type="entry name" value="LRR_6"/>
    <property type="match status" value="2"/>
</dbReference>
<dbReference type="Proteomes" id="UP001460270">
    <property type="component" value="Unassembled WGS sequence"/>
</dbReference>
<evidence type="ECO:0000313" key="19">
    <source>
        <dbReference type="EMBL" id="KAK7886834.1"/>
    </source>
</evidence>
<keyword evidence="10" id="KW-0067">ATP-binding</keyword>
<dbReference type="Gene3D" id="3.40.50.300">
    <property type="entry name" value="P-loop containing nucleotide triphosphate hydrolases"/>
    <property type="match status" value="1"/>
</dbReference>
<dbReference type="GO" id="GO:0042981">
    <property type="term" value="P:regulation of apoptotic process"/>
    <property type="evidence" value="ECO:0007669"/>
    <property type="project" value="InterPro"/>
</dbReference>
<comment type="subcellular location">
    <subcellularLocation>
        <location evidence="1">Basolateral cell membrane</location>
    </subcellularLocation>
    <subcellularLocation>
        <location evidence="2">Cell membrane</location>
        <topology evidence="2">Lipid-anchor</topology>
    </subcellularLocation>
    <subcellularLocation>
        <location evidence="3">Cytoplasm</location>
    </subcellularLocation>
</comment>
<keyword evidence="15" id="KW-0449">Lipoprotein</keyword>
<dbReference type="GO" id="GO:0045087">
    <property type="term" value="P:innate immune response"/>
    <property type="evidence" value="ECO:0007669"/>
    <property type="project" value="UniProtKB-KW"/>
</dbReference>
<evidence type="ECO:0000256" key="6">
    <source>
        <dbReference type="ARBA" id="ARBA00022588"/>
    </source>
</evidence>
<evidence type="ECO:0000256" key="12">
    <source>
        <dbReference type="ARBA" id="ARBA00022859"/>
    </source>
</evidence>
<dbReference type="PROSITE" id="PS50209">
    <property type="entry name" value="CARD"/>
    <property type="match status" value="1"/>
</dbReference>
<evidence type="ECO:0000313" key="20">
    <source>
        <dbReference type="Proteomes" id="UP001460270"/>
    </source>
</evidence>
<sequence length="925" mass="105357">MGQVGEEQLLCRSLLTYHREVLVSKLRSIQCVLDNLLSSEFLCEEEVEVVQHTDTKPNQVRKILELVQCKGEQACDYFIYILYTVRDAYIDLQPWLKEIHYEPTKDVSAIKVENTDPISRYSDKQRREIGRDTSFIMSYGQREETRLEDLYTETQMELFNDTNESLGFLDTLDQLITDHAVFNPQGEIIYVVGDAGVGKSILLQKLQNMWSKKQLVTDAIFLFKFRCRMFSTFKDSEQISLRDLLFKYNCYPDLDPDNEVFDYIVRFPHKVLFTFDGYDEIQDDLQRYNVPDLSSPDEKAHPFQLLISLLAGKLLQGSQKVLTSRTGIEMQHKIVRKKVILRGFSPSHLKTYIRLHFKDQDQKERVEIQLEASPHLFTHLHIMHDGFELPESCITMTDIFLLLCEMFLTRSAPPPSSIQRKNVLCASETFKSGLKPLSGFAKLALQGFDKGTFYFSQDDLRACGLTEEDEALGFLRTVSEYENAEHPATFEFLHLTLQSFLAAFWLVLDEEAPSNSILKFFAECSRNKKSSCLPCGFFYNLSSKPSGTKASQTNDHLQFTNLFLCGLLSKQKTSFMEHLASPKMLKKKQALLKSYLSTSVKSHLHGLPVHELNEGKKVHVLPNFLWMLRCIYETGSKEIARMTAKGITARFIKLGYCNVYSGDCTALNFVFQHRRKLLGLDMDNNNISDYGVKQLRPSLSKMTIVRFCVNNLSDSSVEVLAEELCKYKVVEVLGLYNNCITDAGAKLVAKIIEHCPKLQTVKLGKNKITPVGGKYLANAIQKSTSIFEVGMWGNTIGDEGAFAFAEALRHHPSLTNLSLSANCITSEGGKSLASALKDNTTLRIFWLVQNDLSDECAPHLAELIRANTGLTHLWLINNKFTVEGIRKLSEALPENEHLKEICVKGNLLSPAEEEQFVEEKRMLFH</sequence>
<evidence type="ECO:0000256" key="14">
    <source>
        <dbReference type="ARBA" id="ARBA00023139"/>
    </source>
</evidence>
<dbReference type="InterPro" id="IPR027417">
    <property type="entry name" value="P-loop_NTPase"/>
</dbReference>
<feature type="domain" description="NACHT" evidence="18">
    <location>
        <begin position="187"/>
        <end position="327"/>
    </location>
</feature>
<dbReference type="GO" id="GO:0016323">
    <property type="term" value="C:basolateral plasma membrane"/>
    <property type="evidence" value="ECO:0007669"/>
    <property type="project" value="UniProtKB-SubCell"/>
</dbReference>
<gene>
    <name evidence="19" type="ORF">WMY93_026455</name>
</gene>
<comment type="similarity">
    <text evidence="16">Belongs to the NOD1-NOD2 family.</text>
</comment>
<evidence type="ECO:0000256" key="3">
    <source>
        <dbReference type="ARBA" id="ARBA00004496"/>
    </source>
</evidence>
<evidence type="ECO:0000256" key="5">
    <source>
        <dbReference type="ARBA" id="ARBA00022490"/>
    </source>
</evidence>
<keyword evidence="7" id="KW-0433">Leucine-rich repeat</keyword>
<dbReference type="EMBL" id="JBBPFD010000019">
    <property type="protein sequence ID" value="KAK7886834.1"/>
    <property type="molecule type" value="Genomic_DNA"/>
</dbReference>
<organism evidence="19 20">
    <name type="scientific">Mugilogobius chulae</name>
    <name type="common">yellowstripe goby</name>
    <dbReference type="NCBI Taxonomy" id="88201"/>
    <lineage>
        <taxon>Eukaryota</taxon>
        <taxon>Metazoa</taxon>
        <taxon>Chordata</taxon>
        <taxon>Craniata</taxon>
        <taxon>Vertebrata</taxon>
        <taxon>Euteleostomi</taxon>
        <taxon>Actinopterygii</taxon>
        <taxon>Neopterygii</taxon>
        <taxon>Teleostei</taxon>
        <taxon>Neoteleostei</taxon>
        <taxon>Acanthomorphata</taxon>
        <taxon>Gobiaria</taxon>
        <taxon>Gobiiformes</taxon>
        <taxon>Gobioidei</taxon>
        <taxon>Gobiidae</taxon>
        <taxon>Gobionellinae</taxon>
        <taxon>Mugilogobius</taxon>
    </lineage>
</organism>
<dbReference type="AlphaFoldDB" id="A0AAW0N0Z4"/>
<evidence type="ECO:0000259" key="17">
    <source>
        <dbReference type="PROSITE" id="PS50209"/>
    </source>
</evidence>
<dbReference type="InterPro" id="IPR041267">
    <property type="entry name" value="NLRP_HD2"/>
</dbReference>
<keyword evidence="4" id="KW-1003">Cell membrane</keyword>
<keyword evidence="5" id="KW-0963">Cytoplasm</keyword>
<reference evidence="20" key="1">
    <citation type="submission" date="2024-04" db="EMBL/GenBank/DDBJ databases">
        <title>Salinicola lusitanus LLJ914,a marine bacterium isolated from the Okinawa Trough.</title>
        <authorList>
            <person name="Li J."/>
        </authorList>
    </citation>
    <scope>NUCLEOTIDE SEQUENCE [LARGE SCALE GENOMIC DNA]</scope>
</reference>
<protein>
    <recommendedName>
        <fullName evidence="21">Nucleotide-binding oligomerization domain-containing protein 1</fullName>
    </recommendedName>
</protein>
<evidence type="ECO:0000256" key="1">
    <source>
        <dbReference type="ARBA" id="ARBA00004187"/>
    </source>
</evidence>
<dbReference type="PROSITE" id="PS50837">
    <property type="entry name" value="NACHT"/>
    <property type="match status" value="1"/>
</dbReference>
<keyword evidence="6" id="KW-0399">Innate immunity</keyword>
<dbReference type="InterPro" id="IPR032675">
    <property type="entry name" value="LRR_dom_sf"/>
</dbReference>
<name>A0AAW0N0Z4_9GOBI</name>
<dbReference type="GO" id="GO:0005737">
    <property type="term" value="C:cytoplasm"/>
    <property type="evidence" value="ECO:0007669"/>
    <property type="project" value="UniProtKB-SubCell"/>
</dbReference>
<keyword evidence="8" id="KW-0677">Repeat</keyword>
<feature type="domain" description="CARD" evidence="17">
    <location>
        <begin position="7"/>
        <end position="82"/>
    </location>
</feature>
<dbReference type="SMART" id="SM00368">
    <property type="entry name" value="LRR_RI"/>
    <property type="match status" value="7"/>
</dbReference>
<evidence type="ECO:0000256" key="15">
    <source>
        <dbReference type="ARBA" id="ARBA00023288"/>
    </source>
</evidence>
<dbReference type="Gene3D" id="3.80.10.10">
    <property type="entry name" value="Ribonuclease Inhibitor"/>
    <property type="match status" value="2"/>
</dbReference>
<evidence type="ECO:0000256" key="10">
    <source>
        <dbReference type="ARBA" id="ARBA00022840"/>
    </source>
</evidence>
<dbReference type="PANTHER" id="PTHR24106">
    <property type="entry name" value="NACHT, LRR AND CARD DOMAINS-CONTAINING"/>
    <property type="match status" value="1"/>
</dbReference>
<dbReference type="InterPro" id="IPR007111">
    <property type="entry name" value="NACHT_NTPase"/>
</dbReference>
<dbReference type="SUPFAM" id="SSF47986">
    <property type="entry name" value="DEATH domain"/>
    <property type="match status" value="1"/>
</dbReference>
<evidence type="ECO:0000256" key="13">
    <source>
        <dbReference type="ARBA" id="ARBA00023136"/>
    </source>
</evidence>
<evidence type="ECO:0000256" key="8">
    <source>
        <dbReference type="ARBA" id="ARBA00022737"/>
    </source>
</evidence>
<evidence type="ECO:0000256" key="11">
    <source>
        <dbReference type="ARBA" id="ARBA00022843"/>
    </source>
</evidence>
<evidence type="ECO:0008006" key="21">
    <source>
        <dbReference type="Google" id="ProtNLM"/>
    </source>
</evidence>
<dbReference type="InterPro" id="IPR051261">
    <property type="entry name" value="NLR"/>
</dbReference>
<dbReference type="Pfam" id="PF17779">
    <property type="entry name" value="WHD_NOD2"/>
    <property type="match status" value="1"/>
</dbReference>
<keyword evidence="11" id="KW-0832">Ubl conjugation</keyword>
<evidence type="ECO:0000256" key="7">
    <source>
        <dbReference type="ARBA" id="ARBA00022614"/>
    </source>
</evidence>
<dbReference type="GO" id="GO:0005524">
    <property type="term" value="F:ATP binding"/>
    <property type="evidence" value="ECO:0007669"/>
    <property type="project" value="UniProtKB-KW"/>
</dbReference>
<keyword evidence="9" id="KW-0547">Nucleotide-binding</keyword>
<dbReference type="InterPro" id="IPR041075">
    <property type="entry name" value="NOD1/2_WH"/>
</dbReference>
<dbReference type="Pfam" id="PF17776">
    <property type="entry name" value="NLRC4_HD2"/>
    <property type="match status" value="1"/>
</dbReference>